<keyword evidence="7" id="KW-1185">Reference proteome</keyword>
<sequence>MGADVETIVINERVRLDKRKDSPRWQARVKLASGEWHRFSTKTSDLDEAKDVALKFYYAADERLKNNLPQNTRKFRQVAEYACERMRNEMAAGGGKVVFNDYITAINRYLIPFFGKWEVVNIDVAALQKFDTWRTEQMGRKASHSTINTHNSALNRVLDEAELRGWITSSIRPTLLNKGVKPKSRGTFSPEEYKKIYTDLRTYHEKTYHPIARETREVLRNYVLFLANTGVRHGTEALNLKWRNIGWFTKEGERYMAVYPSGKTGVREAVVRDRTVRFLDRQREMNSALADMTLEEVIDAKIDDYVFKVRSGTKVDYYNLVRHFRRYLTENNMERGPDGKQRTLYSFRHFYATQGLVRGMTSDLLSSQMGNSPEVISRFYSKLSPRMNAELLSGRAFVQNTSDDAPAKPPEVAEAVIVAPVPVSELPTAAAKAFELFDAGKIGEAALLAALGVSRTGYVATEAITVRALASIEAGRLSEDGLIKVLGN</sequence>
<keyword evidence="3" id="KW-0238">DNA-binding</keyword>
<accession>A0A4R2RF18</accession>
<dbReference type="PROSITE" id="PS51898">
    <property type="entry name" value="TYR_RECOMBINASE"/>
    <property type="match status" value="1"/>
</dbReference>
<dbReference type="InterPro" id="IPR050090">
    <property type="entry name" value="Tyrosine_recombinase_XerCD"/>
</dbReference>
<comment type="caution">
    <text evidence="6">The sequence shown here is derived from an EMBL/GenBank/DDBJ whole genome shotgun (WGS) entry which is preliminary data.</text>
</comment>
<proteinExistence type="inferred from homology"/>
<protein>
    <recommendedName>
        <fullName evidence="5">Tyr recombinase domain-containing protein</fullName>
    </recommendedName>
</protein>
<reference evidence="6 7" key="1">
    <citation type="submission" date="2019-03" db="EMBL/GenBank/DDBJ databases">
        <title>Genomic Encyclopedia of Type Strains, Phase IV (KMG-IV): sequencing the most valuable type-strain genomes for metagenomic binning, comparative biology and taxonomic classification.</title>
        <authorList>
            <person name="Goeker M."/>
        </authorList>
    </citation>
    <scope>NUCLEOTIDE SEQUENCE [LARGE SCALE GENOMIC DNA]</scope>
    <source>
        <strain evidence="6 7">DSM 24766</strain>
    </source>
</reference>
<evidence type="ECO:0000313" key="7">
    <source>
        <dbReference type="Proteomes" id="UP000295050"/>
    </source>
</evidence>
<dbReference type="GO" id="GO:0015074">
    <property type="term" value="P:DNA integration"/>
    <property type="evidence" value="ECO:0007669"/>
    <property type="project" value="UniProtKB-KW"/>
</dbReference>
<dbReference type="EMBL" id="SLXU01000002">
    <property type="protein sequence ID" value="TCP62160.1"/>
    <property type="molecule type" value="Genomic_DNA"/>
</dbReference>
<dbReference type="OrthoDB" id="102994at2"/>
<gene>
    <name evidence="6" type="ORF">EV663_1022</name>
</gene>
<dbReference type="RefSeq" id="WP_132950427.1">
    <property type="nucleotide sequence ID" value="NZ_SLXU01000002.1"/>
</dbReference>
<evidence type="ECO:0000259" key="5">
    <source>
        <dbReference type="PROSITE" id="PS51898"/>
    </source>
</evidence>
<comment type="similarity">
    <text evidence="1">Belongs to the 'phage' integrase family.</text>
</comment>
<dbReference type="InterPro" id="IPR011010">
    <property type="entry name" value="DNA_brk_join_enz"/>
</dbReference>
<dbReference type="PANTHER" id="PTHR30349">
    <property type="entry name" value="PHAGE INTEGRASE-RELATED"/>
    <property type="match status" value="1"/>
</dbReference>
<dbReference type="InterPro" id="IPR002104">
    <property type="entry name" value="Integrase_catalytic"/>
</dbReference>
<dbReference type="Proteomes" id="UP000295050">
    <property type="component" value="Unassembled WGS sequence"/>
</dbReference>
<dbReference type="InterPro" id="IPR010998">
    <property type="entry name" value="Integrase_recombinase_N"/>
</dbReference>
<evidence type="ECO:0000256" key="2">
    <source>
        <dbReference type="ARBA" id="ARBA00022908"/>
    </source>
</evidence>
<dbReference type="AlphaFoldDB" id="A0A4R2RF18"/>
<dbReference type="SUPFAM" id="SSF56349">
    <property type="entry name" value="DNA breaking-rejoining enzymes"/>
    <property type="match status" value="1"/>
</dbReference>
<dbReference type="GO" id="GO:0006310">
    <property type="term" value="P:DNA recombination"/>
    <property type="evidence" value="ECO:0007669"/>
    <property type="project" value="UniProtKB-KW"/>
</dbReference>
<dbReference type="InterPro" id="IPR013762">
    <property type="entry name" value="Integrase-like_cat_sf"/>
</dbReference>
<evidence type="ECO:0000256" key="3">
    <source>
        <dbReference type="ARBA" id="ARBA00023125"/>
    </source>
</evidence>
<evidence type="ECO:0000256" key="1">
    <source>
        <dbReference type="ARBA" id="ARBA00008857"/>
    </source>
</evidence>
<name>A0A4R2RF18_9RHOB</name>
<dbReference type="GO" id="GO:0003677">
    <property type="term" value="F:DNA binding"/>
    <property type="evidence" value="ECO:0007669"/>
    <property type="project" value="UniProtKB-KW"/>
</dbReference>
<dbReference type="PANTHER" id="PTHR30349:SF41">
    <property type="entry name" value="INTEGRASE_RECOMBINASE PROTEIN MJ0367-RELATED"/>
    <property type="match status" value="1"/>
</dbReference>
<dbReference type="Gene3D" id="1.10.443.10">
    <property type="entry name" value="Intergrase catalytic core"/>
    <property type="match status" value="1"/>
</dbReference>
<feature type="domain" description="Tyr recombinase" evidence="5">
    <location>
        <begin position="183"/>
        <end position="393"/>
    </location>
</feature>
<dbReference type="Gene3D" id="1.10.150.130">
    <property type="match status" value="1"/>
</dbReference>
<keyword evidence="4" id="KW-0233">DNA recombination</keyword>
<organism evidence="6 7">
    <name type="scientific">Rhodovulum bhavnagarense</name>
    <dbReference type="NCBI Taxonomy" id="992286"/>
    <lineage>
        <taxon>Bacteria</taxon>
        <taxon>Pseudomonadati</taxon>
        <taxon>Pseudomonadota</taxon>
        <taxon>Alphaproteobacteria</taxon>
        <taxon>Rhodobacterales</taxon>
        <taxon>Paracoccaceae</taxon>
        <taxon>Rhodovulum</taxon>
    </lineage>
</organism>
<evidence type="ECO:0000313" key="6">
    <source>
        <dbReference type="EMBL" id="TCP62160.1"/>
    </source>
</evidence>
<evidence type="ECO:0000256" key="4">
    <source>
        <dbReference type="ARBA" id="ARBA00023172"/>
    </source>
</evidence>
<keyword evidence="2" id="KW-0229">DNA integration</keyword>